<dbReference type="Gene3D" id="2.60.300.12">
    <property type="entry name" value="HesB-like domain"/>
    <property type="match status" value="1"/>
</dbReference>
<organism evidence="2 3">
    <name type="scientific">Paenibacillus cremeus</name>
    <dbReference type="NCBI Taxonomy" id="2163881"/>
    <lineage>
        <taxon>Bacteria</taxon>
        <taxon>Bacillati</taxon>
        <taxon>Bacillota</taxon>
        <taxon>Bacilli</taxon>
        <taxon>Bacillales</taxon>
        <taxon>Paenibacillaceae</taxon>
        <taxon>Paenibacillus</taxon>
    </lineage>
</organism>
<dbReference type="RefSeq" id="WP_144854590.1">
    <property type="nucleotide sequence ID" value="NZ_VNJI01000073.1"/>
</dbReference>
<dbReference type="InterPro" id="IPR000361">
    <property type="entry name" value="ATAP_core_dom"/>
</dbReference>
<evidence type="ECO:0000313" key="3">
    <source>
        <dbReference type="Proteomes" id="UP000317036"/>
    </source>
</evidence>
<keyword evidence="3" id="KW-1185">Reference proteome</keyword>
<dbReference type="Proteomes" id="UP000317036">
    <property type="component" value="Unassembled WGS sequence"/>
</dbReference>
<feature type="domain" description="Core" evidence="1">
    <location>
        <begin position="1"/>
        <end position="106"/>
    </location>
</feature>
<proteinExistence type="predicted"/>
<comment type="caution">
    <text evidence="2">The sequence shown here is derived from an EMBL/GenBank/DDBJ whole genome shotgun (WGS) entry which is preliminary data.</text>
</comment>
<dbReference type="OrthoDB" id="2361087at2"/>
<dbReference type="SUPFAM" id="SSF89360">
    <property type="entry name" value="HesB-like domain"/>
    <property type="match status" value="1"/>
</dbReference>
<dbReference type="AlphaFoldDB" id="A0A559JMA6"/>
<accession>A0A559JMA6</accession>
<gene>
    <name evidence="2" type="ORF">FPZ49_32995</name>
</gene>
<dbReference type="Pfam" id="PF01521">
    <property type="entry name" value="Fe-S_biosyn"/>
    <property type="match status" value="1"/>
</dbReference>
<dbReference type="InterPro" id="IPR035903">
    <property type="entry name" value="HesB-like_dom_sf"/>
</dbReference>
<reference evidence="2 3" key="1">
    <citation type="submission" date="2019-07" db="EMBL/GenBank/DDBJ databases">
        <authorList>
            <person name="Kim J."/>
        </authorList>
    </citation>
    <scope>NUCLEOTIDE SEQUENCE [LARGE SCALE GENOMIC DNA]</scope>
    <source>
        <strain evidence="2 3">JC52</strain>
    </source>
</reference>
<evidence type="ECO:0000259" key="1">
    <source>
        <dbReference type="Pfam" id="PF01521"/>
    </source>
</evidence>
<protein>
    <recommendedName>
        <fullName evidence="1">Core domain-containing protein</fullName>
    </recommendedName>
</protein>
<sequence length="112" mass="12808">MHITFSEEAAGRLNQALAHGEGRLVKLVFDSEGCGCAVSGVPTLWLVDEPGPNDFQLDGPPFEVWMDKKHEVYFEEKLKIDYKQADLSFVLKSSNQIYNNRMKLVDRRYSLK</sequence>
<dbReference type="EMBL" id="VNJI01000073">
    <property type="protein sequence ID" value="TVY01011.1"/>
    <property type="molecule type" value="Genomic_DNA"/>
</dbReference>
<name>A0A559JMA6_9BACL</name>
<evidence type="ECO:0000313" key="2">
    <source>
        <dbReference type="EMBL" id="TVY01011.1"/>
    </source>
</evidence>